<protein>
    <submittedName>
        <fullName evidence="1">Uncharacterized protein</fullName>
    </submittedName>
</protein>
<proteinExistence type="predicted"/>
<evidence type="ECO:0000313" key="2">
    <source>
        <dbReference type="Proteomes" id="UP000663866"/>
    </source>
</evidence>
<dbReference type="Proteomes" id="UP000663866">
    <property type="component" value="Unassembled WGS sequence"/>
</dbReference>
<name>A0A821E0D6_9BILA</name>
<accession>A0A821E0D6</accession>
<evidence type="ECO:0000313" key="1">
    <source>
        <dbReference type="EMBL" id="CAF4628281.1"/>
    </source>
</evidence>
<keyword evidence="2" id="KW-1185">Reference proteome</keyword>
<comment type="caution">
    <text evidence="1">The sequence shown here is derived from an EMBL/GenBank/DDBJ whole genome shotgun (WGS) entry which is preliminary data.</text>
</comment>
<gene>
    <name evidence="1" type="ORF">OVN521_LOCUS46142</name>
</gene>
<organism evidence="1 2">
    <name type="scientific">Rotaria magnacalcarata</name>
    <dbReference type="NCBI Taxonomy" id="392030"/>
    <lineage>
        <taxon>Eukaryota</taxon>
        <taxon>Metazoa</taxon>
        <taxon>Spiralia</taxon>
        <taxon>Gnathifera</taxon>
        <taxon>Rotifera</taxon>
        <taxon>Eurotatoria</taxon>
        <taxon>Bdelloidea</taxon>
        <taxon>Philodinida</taxon>
        <taxon>Philodinidae</taxon>
        <taxon>Rotaria</taxon>
    </lineage>
</organism>
<dbReference type="AlphaFoldDB" id="A0A821E0D6"/>
<feature type="non-terminal residue" evidence="1">
    <location>
        <position position="1"/>
    </location>
</feature>
<feature type="non-terminal residue" evidence="1">
    <location>
        <position position="81"/>
    </location>
</feature>
<sequence>SWEKITLKDHEAVQVIYHSPLLTALATYDNVKINYENASGYVFKINTGLMNICTYLRQPNHRSFGPGHCKQSIVRPSIGNW</sequence>
<reference evidence="1" key="1">
    <citation type="submission" date="2021-02" db="EMBL/GenBank/DDBJ databases">
        <authorList>
            <person name="Nowell W R."/>
        </authorList>
    </citation>
    <scope>NUCLEOTIDE SEQUENCE</scope>
</reference>
<dbReference type="EMBL" id="CAJOBG010080067">
    <property type="protein sequence ID" value="CAF4628281.1"/>
    <property type="molecule type" value="Genomic_DNA"/>
</dbReference>